<evidence type="ECO:0000256" key="7">
    <source>
        <dbReference type="SAM" id="Coils"/>
    </source>
</evidence>
<feature type="domain" description="BZIP" evidence="9">
    <location>
        <begin position="194"/>
        <end position="236"/>
    </location>
</feature>
<evidence type="ECO:0000256" key="4">
    <source>
        <dbReference type="ARBA" id="ARBA00023125"/>
    </source>
</evidence>
<dbReference type="InterPro" id="IPR025422">
    <property type="entry name" value="TGA_domain"/>
</dbReference>
<dbReference type="FunFam" id="1.20.5.170:FF:000019">
    <property type="entry name" value="BZIP family transcription factor"/>
    <property type="match status" value="1"/>
</dbReference>
<dbReference type="PANTHER" id="PTHR45693:SF1">
    <property type="entry name" value="TRANSCRIPTION FACTOR PERIANTHIA"/>
    <property type="match status" value="1"/>
</dbReference>
<keyword evidence="5" id="KW-0804">Transcription</keyword>
<keyword evidence="7" id="KW-0175">Coiled coil</keyword>
<name>A0A8T2S201_CERRI</name>
<dbReference type="EMBL" id="CM035428">
    <property type="protein sequence ID" value="KAH7301855.1"/>
    <property type="molecule type" value="Genomic_DNA"/>
</dbReference>
<evidence type="ECO:0000256" key="2">
    <source>
        <dbReference type="ARBA" id="ARBA00007163"/>
    </source>
</evidence>
<dbReference type="GO" id="GO:0005634">
    <property type="term" value="C:nucleus"/>
    <property type="evidence" value="ECO:0007669"/>
    <property type="project" value="UniProtKB-SubCell"/>
</dbReference>
<organism evidence="11 12">
    <name type="scientific">Ceratopteris richardii</name>
    <name type="common">Triangle waterfern</name>
    <dbReference type="NCBI Taxonomy" id="49495"/>
    <lineage>
        <taxon>Eukaryota</taxon>
        <taxon>Viridiplantae</taxon>
        <taxon>Streptophyta</taxon>
        <taxon>Embryophyta</taxon>
        <taxon>Tracheophyta</taxon>
        <taxon>Polypodiopsida</taxon>
        <taxon>Polypodiidae</taxon>
        <taxon>Polypodiales</taxon>
        <taxon>Pteridineae</taxon>
        <taxon>Pteridaceae</taxon>
        <taxon>Parkerioideae</taxon>
        <taxon>Ceratopteris</taxon>
    </lineage>
</organism>
<evidence type="ECO:0000256" key="5">
    <source>
        <dbReference type="ARBA" id="ARBA00023163"/>
    </source>
</evidence>
<evidence type="ECO:0000313" key="12">
    <source>
        <dbReference type="Proteomes" id="UP000825935"/>
    </source>
</evidence>
<reference evidence="11 12" key="1">
    <citation type="submission" date="2021-08" db="EMBL/GenBank/DDBJ databases">
        <title>WGS assembly of Ceratopteris richardii.</title>
        <authorList>
            <person name="Marchant D.B."/>
            <person name="Chen G."/>
            <person name="Jenkins J."/>
            <person name="Shu S."/>
            <person name="Leebens-Mack J."/>
            <person name="Grimwood J."/>
            <person name="Schmutz J."/>
            <person name="Soltis P."/>
            <person name="Soltis D."/>
            <person name="Chen Z.-H."/>
        </authorList>
    </citation>
    <scope>NUCLEOTIDE SEQUENCE [LARGE SCALE GENOMIC DNA]</scope>
    <source>
        <strain evidence="11">Whitten #5841</strain>
        <tissue evidence="11">Leaf</tissue>
    </source>
</reference>
<dbReference type="InterPro" id="IPR004827">
    <property type="entry name" value="bZIP"/>
</dbReference>
<dbReference type="PROSITE" id="PS00036">
    <property type="entry name" value="BZIP_BASIC"/>
    <property type="match status" value="1"/>
</dbReference>
<feature type="domain" description="DOG1" evidence="10">
    <location>
        <begin position="269"/>
        <end position="484"/>
    </location>
</feature>
<comment type="similarity">
    <text evidence="2">Belongs to the bZIP family.</text>
</comment>
<keyword evidence="3" id="KW-0805">Transcription regulation</keyword>
<evidence type="ECO:0000259" key="10">
    <source>
        <dbReference type="PROSITE" id="PS51806"/>
    </source>
</evidence>
<gene>
    <name evidence="11" type="ORF">KP509_23G046300</name>
</gene>
<dbReference type="Pfam" id="PF14144">
    <property type="entry name" value="DOG1"/>
    <property type="match status" value="1"/>
</dbReference>
<evidence type="ECO:0000256" key="6">
    <source>
        <dbReference type="ARBA" id="ARBA00023242"/>
    </source>
</evidence>
<feature type="coiled-coil region" evidence="7">
    <location>
        <begin position="215"/>
        <end position="242"/>
    </location>
</feature>
<protein>
    <submittedName>
        <fullName evidence="11">Uncharacterized protein</fullName>
    </submittedName>
</protein>
<dbReference type="GO" id="GO:0006351">
    <property type="term" value="P:DNA-templated transcription"/>
    <property type="evidence" value="ECO:0007669"/>
    <property type="project" value="InterPro"/>
</dbReference>
<dbReference type="GO" id="GO:0043565">
    <property type="term" value="F:sequence-specific DNA binding"/>
    <property type="evidence" value="ECO:0007669"/>
    <property type="project" value="InterPro"/>
</dbReference>
<dbReference type="SMART" id="SM00338">
    <property type="entry name" value="BRLZ"/>
    <property type="match status" value="1"/>
</dbReference>
<proteinExistence type="inferred from homology"/>
<dbReference type="PROSITE" id="PS51806">
    <property type="entry name" value="DOG1"/>
    <property type="match status" value="1"/>
</dbReference>
<dbReference type="AlphaFoldDB" id="A0A8T2S201"/>
<evidence type="ECO:0000256" key="3">
    <source>
        <dbReference type="ARBA" id="ARBA00023015"/>
    </source>
</evidence>
<comment type="subcellular location">
    <subcellularLocation>
        <location evidence="1">Nucleus</location>
    </subcellularLocation>
</comment>
<dbReference type="InterPro" id="IPR046347">
    <property type="entry name" value="bZIP_sf"/>
</dbReference>
<evidence type="ECO:0000313" key="11">
    <source>
        <dbReference type="EMBL" id="KAH7301855.1"/>
    </source>
</evidence>
<dbReference type="Proteomes" id="UP000825935">
    <property type="component" value="Chromosome 23"/>
</dbReference>
<dbReference type="Pfam" id="PF00170">
    <property type="entry name" value="bZIP_1"/>
    <property type="match status" value="1"/>
</dbReference>
<dbReference type="Gene3D" id="1.20.5.170">
    <property type="match status" value="1"/>
</dbReference>
<evidence type="ECO:0000256" key="1">
    <source>
        <dbReference type="ARBA" id="ARBA00004123"/>
    </source>
</evidence>
<evidence type="ECO:0000256" key="8">
    <source>
        <dbReference type="SAM" id="MobiDB-lite"/>
    </source>
</evidence>
<dbReference type="OrthoDB" id="2015618at2759"/>
<dbReference type="SUPFAM" id="SSF57959">
    <property type="entry name" value="Leucine zipper domain"/>
    <property type="match status" value="1"/>
</dbReference>
<sequence>MTDKVRELVLIDDYCNGEAIASHSLRQSEHYNLGFSAHLISEGGMLTHRSIPASNTIDVYDIGELESFARHKTNITLLEGKNSPTSKKESFNILSAASAILNISATDCGSQHSPPTTSASAVSNHTTSCKSTPSGLQSPFLSPSTVNQSWASPLTINQQTATSYNMEELKGFEGKETITTQTSQPEQTDGSINDPKILRRLAQNREAARKSRLRKKAYVQQLESSRIRLNQMEQELTRARHQQGGLLFGTCYGDFSTATTGFTGHSTGAAAFNMEYARWLEEKNCRMGDLWTAMRANLNDNDLHILVENMMSHYDEIFHIKGVAVKADVFHLLSGMWKSPAERCFMWMGGFRPSEILKVLLPQIEPLTEQQIMGIYNLQQSSQQAEDALTQGMENLRQSLAETLAWGPIDSPDSSMSTYLNQMALALGKLGTIESFIRQADHLRQQTLKQMQRLLTTAQMARGLLAMGEYFNRLRALSSLWSARPKD</sequence>
<keyword evidence="12" id="KW-1185">Reference proteome</keyword>
<dbReference type="GO" id="GO:0003700">
    <property type="term" value="F:DNA-binding transcription factor activity"/>
    <property type="evidence" value="ECO:0007669"/>
    <property type="project" value="InterPro"/>
</dbReference>
<accession>A0A8T2S201</accession>
<comment type="caution">
    <text evidence="11">The sequence shown here is derived from an EMBL/GenBank/DDBJ whole genome shotgun (WGS) entry which is preliminary data.</text>
</comment>
<dbReference type="PANTHER" id="PTHR45693">
    <property type="entry name" value="TRANSCRIPTION FACTOR TGA9"/>
    <property type="match status" value="1"/>
</dbReference>
<keyword evidence="4" id="KW-0238">DNA-binding</keyword>
<keyword evidence="6" id="KW-0539">Nucleus</keyword>
<feature type="region of interest" description="Disordered" evidence="8">
    <location>
        <begin position="108"/>
        <end position="147"/>
    </location>
</feature>
<evidence type="ECO:0000259" key="9">
    <source>
        <dbReference type="PROSITE" id="PS50217"/>
    </source>
</evidence>
<dbReference type="CDD" id="cd14708">
    <property type="entry name" value="bZIP_HBP1b-like"/>
    <property type="match status" value="1"/>
</dbReference>
<dbReference type="PROSITE" id="PS50217">
    <property type="entry name" value="BZIP"/>
    <property type="match status" value="1"/>
</dbReference>